<evidence type="ECO:0000259" key="1">
    <source>
        <dbReference type="Pfam" id="PF03235"/>
    </source>
</evidence>
<evidence type="ECO:0000313" key="3">
    <source>
        <dbReference type="EMBL" id="EMH76138.1"/>
    </source>
</evidence>
<dbReference type="PANTHER" id="PTHR35149:SF2">
    <property type="entry name" value="DUF262 DOMAIN-CONTAINING PROTEIN"/>
    <property type="match status" value="1"/>
</dbReference>
<evidence type="ECO:0008006" key="5">
    <source>
        <dbReference type="Google" id="ProtNLM"/>
    </source>
</evidence>
<reference evidence="3 4" key="1">
    <citation type="submission" date="2013-01" db="EMBL/GenBank/DDBJ databases">
        <authorList>
            <person name="Hannick L."/>
            <person name="Zafar N."/>
            <person name="Lorenzi H."/>
            <person name="Ali I.A."/>
            <person name="Petri W.P."/>
            <person name="Caler E."/>
        </authorList>
    </citation>
    <scope>NUCLEOTIDE SEQUENCE [LARGE SCALE GENOMIC DNA]</scope>
    <source>
        <strain evidence="4">HM3:IMSS-B</strain>
    </source>
</reference>
<dbReference type="AlphaFoldDB" id="M3TL12"/>
<name>M3TL12_ENTH1</name>
<organism evidence="3 4">
    <name type="scientific">Entamoeba histolytica HM-1:IMSS-B</name>
    <dbReference type="NCBI Taxonomy" id="885319"/>
    <lineage>
        <taxon>Eukaryota</taxon>
        <taxon>Amoebozoa</taxon>
        <taxon>Evosea</taxon>
        <taxon>Archamoebae</taxon>
        <taxon>Mastigamoebida</taxon>
        <taxon>Entamoebidae</taxon>
        <taxon>Entamoeba</taxon>
    </lineage>
</organism>
<dbReference type="Proteomes" id="UP000030781">
    <property type="component" value="Unassembled WGS sequence"/>
</dbReference>
<dbReference type="InterPro" id="IPR004919">
    <property type="entry name" value="GmrSD_N"/>
</dbReference>
<evidence type="ECO:0000313" key="4">
    <source>
        <dbReference type="Proteomes" id="UP000030781"/>
    </source>
</evidence>
<dbReference type="EMBL" id="KB610422">
    <property type="protein sequence ID" value="EMH76138.1"/>
    <property type="molecule type" value="Genomic_DNA"/>
</dbReference>
<dbReference type="VEuPathDB" id="AmoebaDB:EHI8A_135600"/>
<gene>
    <name evidence="3" type="ORF">EHI8A_135600</name>
</gene>
<evidence type="ECO:0000259" key="2">
    <source>
        <dbReference type="Pfam" id="PF07510"/>
    </source>
</evidence>
<dbReference type="Pfam" id="PF03235">
    <property type="entry name" value="GmrSD_N"/>
    <property type="match status" value="1"/>
</dbReference>
<dbReference type="InterPro" id="IPR011089">
    <property type="entry name" value="GmrSD_C"/>
</dbReference>
<accession>M3TL12</accession>
<feature type="domain" description="GmrSD restriction endonucleases N-terminal" evidence="1">
    <location>
        <begin position="24"/>
        <end position="265"/>
    </location>
</feature>
<proteinExistence type="predicted"/>
<protein>
    <recommendedName>
        <fullName evidence="5">DUF262 domain-containing protein</fullName>
    </recommendedName>
</protein>
<sequence length="604" mass="70647">MNLSKETKMSFNLIEKLTSFSKSIGDLLSSNHFEIPDNQREYRWSHDELEKIWDDLILTIEGDIESNSTNQMGHFLGAIVVIGNNDSDAISRWKIIDGQQRLTTITILMSCMLHYIEKLSEKRDQNRFHNLVSNCIKSAQLDDYTARIKLNRENIFYKQLIVDSEDKAEKNKYLTAAYDAKSEVQENLVNASNFFYKAIDEYIKKIPEQSEAYDIKIKNIIEALTRNFYILVVRTNNLWMAYRLFETLNERGLELSQADLIKNIILQHAKQTGSQSLENVNSLWSSLIDYYEDQPSKPLDLPQIIQFSYAYRHQNKKRVKKEQIFDFIAEDLRRANVEAVEFAREFTKDASNWRSFLLGEIKGWDQEVQVSQQAILGPLWKSHCAPFIMAAIDKYAENTDELKSCIRLTENYLFRQGLICKDSVSALQEFFTEAARTLKNNNDLEKVIDFFVKKSPDESFKEQFCIARVSSANQGIYIIKKIEKYKKNEILNNHSLEYILPKKPGPEWGGIEKSDTFKLNINKIGNLLLVEPEINRQMRNKAIRQKLSEDTNYSYKQSDYFLCKELIEKSEQWLDNGIWSFSSIQRRQDYIAEKYANIVWPMKA</sequence>
<feature type="domain" description="GmrSD restriction endonucleases C-terminal" evidence="2">
    <location>
        <begin position="456"/>
        <end position="593"/>
    </location>
</feature>
<dbReference type="PANTHER" id="PTHR35149">
    <property type="entry name" value="SLL5132 PROTEIN"/>
    <property type="match status" value="1"/>
</dbReference>
<dbReference type="Pfam" id="PF07510">
    <property type="entry name" value="GmrSD_C"/>
    <property type="match status" value="1"/>
</dbReference>